<dbReference type="InParanoid" id="A0A0C2YWG5"/>
<dbReference type="AlphaFoldDB" id="A0A0C2YWG5"/>
<evidence type="ECO:0000313" key="1">
    <source>
        <dbReference type="EMBL" id="KIM53968.1"/>
    </source>
</evidence>
<dbReference type="Proteomes" id="UP000053989">
    <property type="component" value="Unassembled WGS sequence"/>
</dbReference>
<reference evidence="2" key="2">
    <citation type="submission" date="2015-01" db="EMBL/GenBank/DDBJ databases">
        <title>Evolutionary Origins and Diversification of the Mycorrhizal Mutualists.</title>
        <authorList>
            <consortium name="DOE Joint Genome Institute"/>
            <consortium name="Mycorrhizal Genomics Consortium"/>
            <person name="Kohler A."/>
            <person name="Kuo A."/>
            <person name="Nagy L.G."/>
            <person name="Floudas D."/>
            <person name="Copeland A."/>
            <person name="Barry K.W."/>
            <person name="Cichocki N."/>
            <person name="Veneault-Fourrey C."/>
            <person name="LaButti K."/>
            <person name="Lindquist E.A."/>
            <person name="Lipzen A."/>
            <person name="Lundell T."/>
            <person name="Morin E."/>
            <person name="Murat C."/>
            <person name="Riley R."/>
            <person name="Ohm R."/>
            <person name="Sun H."/>
            <person name="Tunlid A."/>
            <person name="Henrissat B."/>
            <person name="Grigoriev I.V."/>
            <person name="Hibbett D.S."/>
            <person name="Martin F."/>
        </authorList>
    </citation>
    <scope>NUCLEOTIDE SEQUENCE [LARGE SCALE GENOMIC DNA]</scope>
    <source>
        <strain evidence="2">Foug A</strain>
    </source>
</reference>
<proteinExistence type="predicted"/>
<gene>
    <name evidence="1" type="ORF">SCLCIDRAFT_404134</name>
</gene>
<dbReference type="HOGENOM" id="CLU_2347924_0_0_1"/>
<name>A0A0C2YWG5_9AGAM</name>
<keyword evidence="2" id="KW-1185">Reference proteome</keyword>
<sequence length="97" mass="10544">MASCVLVTHPSVSGSSSTMPSTRTEYFGYKEKEIRLVVIGGHYSIACLCSNPRGPSRCAGLVAVLGGRRFARYQVDRDGSTTRFLLPGLHVTFSFMP</sequence>
<organism evidence="1 2">
    <name type="scientific">Scleroderma citrinum Foug A</name>
    <dbReference type="NCBI Taxonomy" id="1036808"/>
    <lineage>
        <taxon>Eukaryota</taxon>
        <taxon>Fungi</taxon>
        <taxon>Dikarya</taxon>
        <taxon>Basidiomycota</taxon>
        <taxon>Agaricomycotina</taxon>
        <taxon>Agaricomycetes</taxon>
        <taxon>Agaricomycetidae</taxon>
        <taxon>Boletales</taxon>
        <taxon>Sclerodermatineae</taxon>
        <taxon>Sclerodermataceae</taxon>
        <taxon>Scleroderma</taxon>
    </lineage>
</organism>
<reference evidence="1 2" key="1">
    <citation type="submission" date="2014-04" db="EMBL/GenBank/DDBJ databases">
        <authorList>
            <consortium name="DOE Joint Genome Institute"/>
            <person name="Kuo A."/>
            <person name="Kohler A."/>
            <person name="Nagy L.G."/>
            <person name="Floudas D."/>
            <person name="Copeland A."/>
            <person name="Barry K.W."/>
            <person name="Cichocki N."/>
            <person name="Veneault-Fourrey C."/>
            <person name="LaButti K."/>
            <person name="Lindquist E.A."/>
            <person name="Lipzen A."/>
            <person name="Lundell T."/>
            <person name="Morin E."/>
            <person name="Murat C."/>
            <person name="Sun H."/>
            <person name="Tunlid A."/>
            <person name="Henrissat B."/>
            <person name="Grigoriev I.V."/>
            <person name="Hibbett D.S."/>
            <person name="Martin F."/>
            <person name="Nordberg H.P."/>
            <person name="Cantor M.N."/>
            <person name="Hua S.X."/>
        </authorList>
    </citation>
    <scope>NUCLEOTIDE SEQUENCE [LARGE SCALE GENOMIC DNA]</scope>
    <source>
        <strain evidence="1 2">Foug A</strain>
    </source>
</reference>
<evidence type="ECO:0000313" key="2">
    <source>
        <dbReference type="Proteomes" id="UP000053989"/>
    </source>
</evidence>
<protein>
    <submittedName>
        <fullName evidence="1">Uncharacterized protein</fullName>
    </submittedName>
</protein>
<dbReference type="EMBL" id="KN822165">
    <property type="protein sequence ID" value="KIM53968.1"/>
    <property type="molecule type" value="Genomic_DNA"/>
</dbReference>
<accession>A0A0C2YWG5</accession>